<sequence>MRTPTNYFIVNLAMADVLVVVFCLPATLLSNIYYRWSEAAGLAESIVQCCTLLAFALLRVLQHGSLEGGRST</sequence>
<evidence type="ECO:0000256" key="2">
    <source>
        <dbReference type="ARBA" id="ARBA00010663"/>
    </source>
</evidence>
<comment type="caution">
    <text evidence="8">The sequence shown here is derived from an EMBL/GenBank/DDBJ whole genome shotgun (WGS) entry which is preliminary data.</text>
</comment>
<organism evidence="8 9">
    <name type="scientific">Scylla paramamosain</name>
    <name type="common">Mud crab</name>
    <dbReference type="NCBI Taxonomy" id="85552"/>
    <lineage>
        <taxon>Eukaryota</taxon>
        <taxon>Metazoa</taxon>
        <taxon>Ecdysozoa</taxon>
        <taxon>Arthropoda</taxon>
        <taxon>Crustacea</taxon>
        <taxon>Multicrustacea</taxon>
        <taxon>Malacostraca</taxon>
        <taxon>Eumalacostraca</taxon>
        <taxon>Eucarida</taxon>
        <taxon>Decapoda</taxon>
        <taxon>Pleocyemata</taxon>
        <taxon>Brachyura</taxon>
        <taxon>Eubrachyura</taxon>
        <taxon>Portunoidea</taxon>
        <taxon>Portunidae</taxon>
        <taxon>Portuninae</taxon>
        <taxon>Scylla</taxon>
    </lineage>
</organism>
<evidence type="ECO:0000256" key="5">
    <source>
        <dbReference type="ARBA" id="ARBA00023136"/>
    </source>
</evidence>
<dbReference type="GO" id="GO:0004930">
    <property type="term" value="F:G protein-coupled receptor activity"/>
    <property type="evidence" value="ECO:0007669"/>
    <property type="project" value="InterPro"/>
</dbReference>
<keyword evidence="4 6" id="KW-1133">Transmembrane helix</keyword>
<evidence type="ECO:0000259" key="7">
    <source>
        <dbReference type="PROSITE" id="PS50262"/>
    </source>
</evidence>
<dbReference type="GO" id="GO:0016020">
    <property type="term" value="C:membrane"/>
    <property type="evidence" value="ECO:0007669"/>
    <property type="project" value="UniProtKB-SubCell"/>
</dbReference>
<feature type="transmembrane region" description="Helical" evidence="6">
    <location>
        <begin position="40"/>
        <end position="61"/>
    </location>
</feature>
<evidence type="ECO:0000256" key="3">
    <source>
        <dbReference type="ARBA" id="ARBA00022692"/>
    </source>
</evidence>
<dbReference type="Proteomes" id="UP001487740">
    <property type="component" value="Unassembled WGS sequence"/>
</dbReference>
<keyword evidence="9" id="KW-1185">Reference proteome</keyword>
<proteinExistence type="inferred from homology"/>
<dbReference type="InterPro" id="IPR017452">
    <property type="entry name" value="GPCR_Rhodpsn_7TM"/>
</dbReference>
<reference evidence="8 9" key="1">
    <citation type="submission" date="2023-03" db="EMBL/GenBank/DDBJ databases">
        <title>High-quality genome of Scylla paramamosain provides insights in environmental adaptation.</title>
        <authorList>
            <person name="Zhang L."/>
        </authorList>
    </citation>
    <scope>NUCLEOTIDE SEQUENCE [LARGE SCALE GENOMIC DNA]</scope>
    <source>
        <strain evidence="8">LZ_2023a</strain>
        <tissue evidence="8">Muscle</tissue>
    </source>
</reference>
<name>A0AAW0UA94_SCYPA</name>
<dbReference type="Pfam" id="PF00001">
    <property type="entry name" value="7tm_1"/>
    <property type="match status" value="1"/>
</dbReference>
<evidence type="ECO:0000256" key="4">
    <source>
        <dbReference type="ARBA" id="ARBA00022989"/>
    </source>
</evidence>
<dbReference type="SUPFAM" id="SSF81321">
    <property type="entry name" value="Family A G protein-coupled receptor-like"/>
    <property type="match status" value="1"/>
</dbReference>
<dbReference type="EMBL" id="JARAKH010000017">
    <property type="protein sequence ID" value="KAK8395745.1"/>
    <property type="molecule type" value="Genomic_DNA"/>
</dbReference>
<dbReference type="PROSITE" id="PS50262">
    <property type="entry name" value="G_PROTEIN_RECEP_F1_2"/>
    <property type="match status" value="1"/>
</dbReference>
<evidence type="ECO:0000313" key="8">
    <source>
        <dbReference type="EMBL" id="KAK8395745.1"/>
    </source>
</evidence>
<dbReference type="InterPro" id="IPR000276">
    <property type="entry name" value="GPCR_Rhodpsn"/>
</dbReference>
<gene>
    <name evidence="8" type="ORF">O3P69_005679</name>
</gene>
<keyword evidence="5 6" id="KW-0472">Membrane</keyword>
<protein>
    <recommendedName>
        <fullName evidence="7">G-protein coupled receptors family 1 profile domain-containing protein</fullName>
    </recommendedName>
</protein>
<comment type="subcellular location">
    <subcellularLocation>
        <location evidence="1">Membrane</location>
    </subcellularLocation>
</comment>
<accession>A0AAW0UA94</accession>
<evidence type="ECO:0000313" key="9">
    <source>
        <dbReference type="Proteomes" id="UP001487740"/>
    </source>
</evidence>
<feature type="domain" description="G-protein coupled receptors family 1 profile" evidence="7">
    <location>
        <begin position="1"/>
        <end position="49"/>
    </location>
</feature>
<dbReference type="AlphaFoldDB" id="A0AAW0UA94"/>
<evidence type="ECO:0000256" key="6">
    <source>
        <dbReference type="SAM" id="Phobius"/>
    </source>
</evidence>
<dbReference type="Gene3D" id="1.20.1070.10">
    <property type="entry name" value="Rhodopsin 7-helix transmembrane proteins"/>
    <property type="match status" value="1"/>
</dbReference>
<keyword evidence="3 6" id="KW-0812">Transmembrane</keyword>
<evidence type="ECO:0000256" key="1">
    <source>
        <dbReference type="ARBA" id="ARBA00004370"/>
    </source>
</evidence>
<feature type="transmembrane region" description="Helical" evidence="6">
    <location>
        <begin position="12"/>
        <end position="34"/>
    </location>
</feature>
<comment type="similarity">
    <text evidence="2">Belongs to the G-protein coupled receptor 1 family.</text>
</comment>